<comment type="similarity">
    <text evidence="3">In the C-terminal section; belongs to the transpeptidase family.</text>
</comment>
<keyword evidence="12" id="KW-0808">Transferase</keyword>
<evidence type="ECO:0000259" key="29">
    <source>
        <dbReference type="Pfam" id="PF17092"/>
    </source>
</evidence>
<evidence type="ECO:0000256" key="19">
    <source>
        <dbReference type="ARBA" id="ARBA00023136"/>
    </source>
</evidence>
<comment type="catalytic activity">
    <reaction evidence="23">
        <text>Preferential cleavage: (Ac)2-L-Lys-D-Ala-|-D-Ala. Also transpeptidation of peptidyl-alanyl moieties that are N-acyl substituents of D-alanine.</text>
        <dbReference type="EC" id="3.4.16.4"/>
    </reaction>
</comment>
<evidence type="ECO:0000313" key="31">
    <source>
        <dbReference type="Proteomes" id="UP001204142"/>
    </source>
</evidence>
<dbReference type="EC" id="2.4.99.28" evidence="24"/>
<evidence type="ECO:0000256" key="16">
    <source>
        <dbReference type="ARBA" id="ARBA00022968"/>
    </source>
</evidence>
<organism evidence="30 31">
    <name type="scientific">Limnobacter humi</name>
    <dbReference type="NCBI Taxonomy" id="1778671"/>
    <lineage>
        <taxon>Bacteria</taxon>
        <taxon>Pseudomonadati</taxon>
        <taxon>Pseudomonadota</taxon>
        <taxon>Betaproteobacteria</taxon>
        <taxon>Burkholderiales</taxon>
        <taxon>Burkholderiaceae</taxon>
        <taxon>Limnobacter</taxon>
    </lineage>
</organism>
<reference evidence="30 31" key="1">
    <citation type="submission" date="2022-07" db="EMBL/GenBank/DDBJ databases">
        <authorList>
            <person name="Xamxidin M."/>
            <person name="Wu M."/>
        </authorList>
    </citation>
    <scope>NUCLEOTIDE SEQUENCE [LARGE SCALE GENOMIC DNA]</scope>
    <source>
        <strain evidence="30 31">NBRC 111650</strain>
    </source>
</reference>
<keyword evidence="15" id="KW-0133">Cell shape</keyword>
<evidence type="ECO:0000256" key="17">
    <source>
        <dbReference type="ARBA" id="ARBA00022984"/>
    </source>
</evidence>
<dbReference type="NCBIfam" id="TIGR02074">
    <property type="entry name" value="PBP_1a_fam"/>
    <property type="match status" value="1"/>
</dbReference>
<keyword evidence="13" id="KW-0812">Transmembrane</keyword>
<dbReference type="Pfam" id="PF17092">
    <property type="entry name" value="PCB_OB"/>
    <property type="match status" value="1"/>
</dbReference>
<evidence type="ECO:0000256" key="2">
    <source>
        <dbReference type="ARBA" id="ARBA00004752"/>
    </source>
</evidence>
<evidence type="ECO:0000256" key="26">
    <source>
        <dbReference type="SAM" id="MobiDB-lite"/>
    </source>
</evidence>
<keyword evidence="19" id="KW-0472">Membrane</keyword>
<keyword evidence="22" id="KW-0961">Cell wall biogenesis/degradation</keyword>
<dbReference type="InterPro" id="IPR012338">
    <property type="entry name" value="Beta-lactam/transpept-like"/>
</dbReference>
<dbReference type="EMBL" id="JANIGO010000001">
    <property type="protein sequence ID" value="MCQ8895313.1"/>
    <property type="molecule type" value="Genomic_DNA"/>
</dbReference>
<evidence type="ECO:0000256" key="3">
    <source>
        <dbReference type="ARBA" id="ARBA00007090"/>
    </source>
</evidence>
<evidence type="ECO:0000259" key="28">
    <source>
        <dbReference type="Pfam" id="PF00912"/>
    </source>
</evidence>
<keyword evidence="17" id="KW-0573">Peptidoglycan synthesis</keyword>
<proteinExistence type="inferred from homology"/>
<evidence type="ECO:0000256" key="22">
    <source>
        <dbReference type="ARBA" id="ARBA00023316"/>
    </source>
</evidence>
<dbReference type="InterPro" id="IPR023346">
    <property type="entry name" value="Lysozyme-like_dom_sf"/>
</dbReference>
<comment type="similarity">
    <text evidence="4">In the N-terminal section; belongs to the glycosyltransferase 51 family.</text>
</comment>
<evidence type="ECO:0000313" key="30">
    <source>
        <dbReference type="EMBL" id="MCQ8895313.1"/>
    </source>
</evidence>
<comment type="caution">
    <text evidence="30">The sequence shown here is derived from an EMBL/GenBank/DDBJ whole genome shotgun (WGS) entry which is preliminary data.</text>
</comment>
<evidence type="ECO:0000256" key="23">
    <source>
        <dbReference type="ARBA" id="ARBA00034000"/>
    </source>
</evidence>
<keyword evidence="14" id="KW-0378">Hydrolase</keyword>
<protein>
    <recommendedName>
        <fullName evidence="6">Penicillin-binding protein 1A</fullName>
        <ecNumber evidence="24">2.4.99.28</ecNumber>
        <ecNumber evidence="5">3.4.16.4</ecNumber>
    </recommendedName>
</protein>
<feature type="compositionally biased region" description="Basic and acidic residues" evidence="26">
    <location>
        <begin position="826"/>
        <end position="837"/>
    </location>
</feature>
<feature type="domain" description="Penicillin-binding protein transpeptidase" evidence="27">
    <location>
        <begin position="443"/>
        <end position="687"/>
    </location>
</feature>
<dbReference type="InterPro" id="IPR031376">
    <property type="entry name" value="PCB_OB"/>
</dbReference>
<comment type="pathway">
    <text evidence="2">Cell wall biogenesis; peptidoglycan biosynthesis.</text>
</comment>
<dbReference type="SUPFAM" id="SSF56601">
    <property type="entry name" value="beta-lactamase/transpeptidase-like"/>
    <property type="match status" value="1"/>
</dbReference>
<feature type="region of interest" description="Disordered" evidence="26">
    <location>
        <begin position="794"/>
        <end position="837"/>
    </location>
</feature>
<name>A0ABT1WEK2_9BURK</name>
<dbReference type="InterPro" id="IPR036950">
    <property type="entry name" value="PBP_transglycosylase"/>
</dbReference>
<dbReference type="Gene3D" id="1.10.3810.10">
    <property type="entry name" value="Biosynthetic peptidoglycan transglycosylase-like"/>
    <property type="match status" value="1"/>
</dbReference>
<dbReference type="Proteomes" id="UP001204142">
    <property type="component" value="Unassembled WGS sequence"/>
</dbReference>
<feature type="domain" description="Penicillin-binding protein OB-like" evidence="29">
    <location>
        <begin position="336"/>
        <end position="440"/>
    </location>
</feature>
<keyword evidence="18" id="KW-1133">Transmembrane helix</keyword>
<dbReference type="EC" id="3.4.16.4" evidence="5"/>
<gene>
    <name evidence="30" type="ORF">NQT62_02520</name>
</gene>
<keyword evidence="7" id="KW-1003">Cell membrane</keyword>
<keyword evidence="11" id="KW-0328">Glycosyltransferase</keyword>
<evidence type="ECO:0000256" key="25">
    <source>
        <dbReference type="ARBA" id="ARBA00049902"/>
    </source>
</evidence>
<evidence type="ECO:0000256" key="20">
    <source>
        <dbReference type="ARBA" id="ARBA00023251"/>
    </source>
</evidence>
<evidence type="ECO:0000256" key="5">
    <source>
        <dbReference type="ARBA" id="ARBA00012448"/>
    </source>
</evidence>
<evidence type="ECO:0000256" key="4">
    <source>
        <dbReference type="ARBA" id="ARBA00007739"/>
    </source>
</evidence>
<feature type="domain" description="Glycosyl transferase family 51" evidence="28">
    <location>
        <begin position="68"/>
        <end position="243"/>
    </location>
</feature>
<keyword evidence="21" id="KW-0511">Multifunctional enzyme</keyword>
<keyword evidence="9" id="KW-0121">Carboxypeptidase</keyword>
<keyword evidence="16" id="KW-0735">Signal-anchor</keyword>
<dbReference type="PANTHER" id="PTHR32282">
    <property type="entry name" value="BINDING PROTEIN TRANSPEPTIDASE, PUTATIVE-RELATED"/>
    <property type="match status" value="1"/>
</dbReference>
<evidence type="ECO:0000256" key="8">
    <source>
        <dbReference type="ARBA" id="ARBA00022519"/>
    </source>
</evidence>
<keyword evidence="31" id="KW-1185">Reference proteome</keyword>
<evidence type="ECO:0000256" key="18">
    <source>
        <dbReference type="ARBA" id="ARBA00022989"/>
    </source>
</evidence>
<evidence type="ECO:0000256" key="10">
    <source>
        <dbReference type="ARBA" id="ARBA00022670"/>
    </source>
</evidence>
<dbReference type="SUPFAM" id="SSF53955">
    <property type="entry name" value="Lysozyme-like"/>
    <property type="match status" value="1"/>
</dbReference>
<comment type="catalytic activity">
    <reaction evidence="25">
        <text>[GlcNAc-(1-&gt;4)-Mur2Ac(oyl-L-Ala-gamma-D-Glu-L-Lys-D-Ala-D-Ala)](n)-di-trans,octa-cis-undecaprenyl diphosphate + beta-D-GlcNAc-(1-&gt;4)-Mur2Ac(oyl-L-Ala-gamma-D-Glu-L-Lys-D-Ala-D-Ala)-di-trans,octa-cis-undecaprenyl diphosphate = [GlcNAc-(1-&gt;4)-Mur2Ac(oyl-L-Ala-gamma-D-Glu-L-Lys-D-Ala-D-Ala)](n+1)-di-trans,octa-cis-undecaprenyl diphosphate + di-trans,octa-cis-undecaprenyl diphosphate + H(+)</text>
        <dbReference type="Rhea" id="RHEA:23708"/>
        <dbReference type="Rhea" id="RHEA-COMP:9602"/>
        <dbReference type="Rhea" id="RHEA-COMP:9603"/>
        <dbReference type="ChEBI" id="CHEBI:15378"/>
        <dbReference type="ChEBI" id="CHEBI:58405"/>
        <dbReference type="ChEBI" id="CHEBI:60033"/>
        <dbReference type="ChEBI" id="CHEBI:78435"/>
        <dbReference type="EC" id="2.4.99.28"/>
    </reaction>
</comment>
<dbReference type="Pfam" id="PF00912">
    <property type="entry name" value="Transgly"/>
    <property type="match status" value="1"/>
</dbReference>
<evidence type="ECO:0000256" key="1">
    <source>
        <dbReference type="ARBA" id="ARBA00004249"/>
    </source>
</evidence>
<keyword evidence="8" id="KW-0997">Cell inner membrane</keyword>
<evidence type="ECO:0000256" key="11">
    <source>
        <dbReference type="ARBA" id="ARBA00022676"/>
    </source>
</evidence>
<dbReference type="InterPro" id="IPR001460">
    <property type="entry name" value="PCN-bd_Tpept"/>
</dbReference>
<evidence type="ECO:0000256" key="12">
    <source>
        <dbReference type="ARBA" id="ARBA00022679"/>
    </source>
</evidence>
<keyword evidence="10" id="KW-0645">Protease</keyword>
<dbReference type="InterPro" id="IPR050396">
    <property type="entry name" value="Glycosyltr_51/Transpeptidase"/>
</dbReference>
<dbReference type="Gene3D" id="3.40.710.10">
    <property type="entry name" value="DD-peptidase/beta-lactamase superfamily"/>
    <property type="match status" value="2"/>
</dbReference>
<keyword evidence="20" id="KW-0046">Antibiotic resistance</keyword>
<evidence type="ECO:0000256" key="13">
    <source>
        <dbReference type="ARBA" id="ARBA00022692"/>
    </source>
</evidence>
<comment type="subcellular location">
    <subcellularLocation>
        <location evidence="1">Cell inner membrane</location>
        <topology evidence="1">Single-pass type II membrane protein</topology>
    </subcellularLocation>
</comment>
<evidence type="ECO:0000256" key="7">
    <source>
        <dbReference type="ARBA" id="ARBA00022475"/>
    </source>
</evidence>
<dbReference type="InterPro" id="IPR001264">
    <property type="entry name" value="Glyco_trans_51"/>
</dbReference>
<dbReference type="PANTHER" id="PTHR32282:SF27">
    <property type="entry name" value="PENICILLIN-BINDING PROTEIN 1A"/>
    <property type="match status" value="1"/>
</dbReference>
<accession>A0ABT1WEK2</accession>
<evidence type="ECO:0000256" key="9">
    <source>
        <dbReference type="ARBA" id="ARBA00022645"/>
    </source>
</evidence>
<evidence type="ECO:0000256" key="15">
    <source>
        <dbReference type="ARBA" id="ARBA00022960"/>
    </source>
</evidence>
<dbReference type="Pfam" id="PF00905">
    <property type="entry name" value="Transpeptidase"/>
    <property type="match status" value="1"/>
</dbReference>
<evidence type="ECO:0000256" key="21">
    <source>
        <dbReference type="ARBA" id="ARBA00023268"/>
    </source>
</evidence>
<evidence type="ECO:0000256" key="24">
    <source>
        <dbReference type="ARBA" id="ARBA00044770"/>
    </source>
</evidence>
<evidence type="ECO:0000256" key="14">
    <source>
        <dbReference type="ARBA" id="ARBA00022801"/>
    </source>
</evidence>
<sequence>MVTTKKNKVALRNKGFIATGLLILAGLAAAGALLLGVALSMIFPKLPSLDSLTDYRPKVPLRVVTSDGVLVAEFGEERRRPVSISQVPLIMQQAILAAEDDRFYQHGGIDFMGVARAMVTNLVTGGRAQGASTITMQVARNFFLTREKTWTRKLYEVLLSYKIESKLTKDQILELYINQIYLGQRAYGFQAAAQVYYGKRLQDINAAEAAMLAGLPKAPSAYNPIVNPKRARVRQEYVLRRMHDLNYLNDVQYKQAVDYQLVLRNRKNGDDPDAPSDVANADYAAEMARQAAVEIFGEDAYTSGVTVTTTLISDEQRAARRALRNTVMDYELRQYFRGPEGFMELPADPAQAEDVIADGIGDYPDYGFLESAVILSADAKEVVLSQGHGETIKLSGASLKPAESWLNERAPANKRLKRGAVVRLLKRKDQPIMLTQLPEVEAAFVSVNPHDGAIRALVGGFEFSRNKFNHVTQSTRQPGSSFKPFVYSASLEKGVMMTTIVNDAPIFVPADVPGGQDWSPKNYDGKYDGPMQLKDGLAKSKNMVSIRVLQKITPQYAQKWAMNFGFPESAVPPYLTMALGAVTTNPLQLANAYAVFANGGYRINPYLIEKITDGSGRVVARAKPAVAGEEANRAIDERNAFVMNRLLRGVVERGTATRARALNRNDIVGKTGTTNDSHDAWFAGFNKDIVGIAWVGYDQPRNLGARETGGGLALPMWIDYMKVALTHSPETPLVVPPGVEQINGDYYFSEFTPGNGGIARIDAAGGETGGEGGDVPGLFNFLKGLGNVFSGDGAPAKPIGNTGGDGTVIPAPEPARPKNQQSQQQPKDEIERLFGNR</sequence>
<evidence type="ECO:0000259" key="27">
    <source>
        <dbReference type="Pfam" id="PF00905"/>
    </source>
</evidence>
<evidence type="ECO:0000256" key="6">
    <source>
        <dbReference type="ARBA" id="ARBA00018638"/>
    </source>
</evidence>